<dbReference type="InterPro" id="IPR008042">
    <property type="entry name" value="Retrotrans_Pao"/>
</dbReference>
<dbReference type="Gene3D" id="3.30.420.10">
    <property type="entry name" value="Ribonuclease H-like superfamily/Ribonuclease H"/>
    <property type="match status" value="1"/>
</dbReference>
<dbReference type="STRING" id="135651.G0P3Q5"/>
<dbReference type="EMBL" id="GL380050">
    <property type="protein sequence ID" value="EGT44313.1"/>
    <property type="molecule type" value="Genomic_DNA"/>
</dbReference>
<organism evidence="4">
    <name type="scientific">Caenorhabditis brenneri</name>
    <name type="common">Nematode worm</name>
    <dbReference type="NCBI Taxonomy" id="135651"/>
    <lineage>
        <taxon>Eukaryota</taxon>
        <taxon>Metazoa</taxon>
        <taxon>Ecdysozoa</taxon>
        <taxon>Nematoda</taxon>
        <taxon>Chromadorea</taxon>
        <taxon>Rhabditida</taxon>
        <taxon>Rhabditina</taxon>
        <taxon>Rhabditomorpha</taxon>
        <taxon>Rhabditoidea</taxon>
        <taxon>Rhabditidae</taxon>
        <taxon>Peloderinae</taxon>
        <taxon>Caenorhabditis</taxon>
    </lineage>
</organism>
<feature type="compositionally biased region" description="Basic and acidic residues" evidence="1">
    <location>
        <begin position="857"/>
        <end position="869"/>
    </location>
</feature>
<evidence type="ECO:0000256" key="1">
    <source>
        <dbReference type="SAM" id="MobiDB-lite"/>
    </source>
</evidence>
<dbReference type="InterPro" id="IPR041588">
    <property type="entry name" value="Integrase_H2C2"/>
</dbReference>
<dbReference type="InterPro" id="IPR040676">
    <property type="entry name" value="DUF5641"/>
</dbReference>
<feature type="domain" description="Integrase catalytic" evidence="2">
    <location>
        <begin position="519"/>
        <end position="701"/>
    </location>
</feature>
<evidence type="ECO:0000313" key="4">
    <source>
        <dbReference type="Proteomes" id="UP000008068"/>
    </source>
</evidence>
<dbReference type="InParanoid" id="G0P3Q5"/>
<name>G0P3Q5_CAEBE</name>
<evidence type="ECO:0000259" key="2">
    <source>
        <dbReference type="PROSITE" id="PS50994"/>
    </source>
</evidence>
<dbReference type="Pfam" id="PF18701">
    <property type="entry name" value="DUF5641"/>
    <property type="match status" value="1"/>
</dbReference>
<dbReference type="InterPro" id="IPR012337">
    <property type="entry name" value="RNaseH-like_sf"/>
</dbReference>
<dbReference type="AlphaFoldDB" id="G0P3Q5"/>
<dbReference type="PANTHER" id="PTHR47331">
    <property type="entry name" value="PHD-TYPE DOMAIN-CONTAINING PROTEIN"/>
    <property type="match status" value="1"/>
</dbReference>
<feature type="compositionally biased region" description="Basic and acidic residues" evidence="1">
    <location>
        <begin position="921"/>
        <end position="937"/>
    </location>
</feature>
<protein>
    <recommendedName>
        <fullName evidence="2">Integrase catalytic domain-containing protein</fullName>
    </recommendedName>
</protein>
<proteinExistence type="predicted"/>
<feature type="region of interest" description="Disordered" evidence="1">
    <location>
        <begin position="836"/>
        <end position="965"/>
    </location>
</feature>
<dbReference type="OrthoDB" id="5920214at2759"/>
<feature type="compositionally biased region" description="Polar residues" evidence="1">
    <location>
        <begin position="888"/>
        <end position="897"/>
    </location>
</feature>
<dbReference type="GO" id="GO:0015074">
    <property type="term" value="P:DNA integration"/>
    <property type="evidence" value="ECO:0007669"/>
    <property type="project" value="InterPro"/>
</dbReference>
<feature type="compositionally biased region" description="Polar residues" evidence="1">
    <location>
        <begin position="870"/>
        <end position="881"/>
    </location>
</feature>
<dbReference type="Pfam" id="PF17921">
    <property type="entry name" value="Integrase_H2C2"/>
    <property type="match status" value="1"/>
</dbReference>
<dbReference type="SUPFAM" id="SSF53098">
    <property type="entry name" value="Ribonuclease H-like"/>
    <property type="match status" value="1"/>
</dbReference>
<gene>
    <name evidence="3" type="ORF">CAEBREN_30889</name>
</gene>
<dbReference type="InterPro" id="IPR001584">
    <property type="entry name" value="Integrase_cat-core"/>
</dbReference>
<dbReference type="eggNOG" id="KOG0017">
    <property type="taxonomic scope" value="Eukaryota"/>
</dbReference>
<dbReference type="Gene3D" id="1.10.340.70">
    <property type="match status" value="1"/>
</dbReference>
<evidence type="ECO:0000313" key="3">
    <source>
        <dbReference type="EMBL" id="EGT44313.1"/>
    </source>
</evidence>
<accession>G0P3Q5</accession>
<dbReference type="GO" id="GO:0003676">
    <property type="term" value="F:nucleic acid binding"/>
    <property type="evidence" value="ECO:0007669"/>
    <property type="project" value="InterPro"/>
</dbReference>
<dbReference type="Proteomes" id="UP000008068">
    <property type="component" value="Unassembled WGS sequence"/>
</dbReference>
<sequence length="965" mass="111211">MLGMIYDARKDTMTMAIPKPPEGKPTKKALQSFLARIYDPLGVLAPLTVRLKQFLQSLWATKIGWKQSIPKDTMPIWESIKKDFLDTEYTMNRQITDRYDYKSTKLIIFSDASKNNYGVAAYLRFEFPDKTFKTKLLMAKSRVKPLKGSERLTIPRLELMALWLATNCAVYIKNELHSCMPFESVEFFSDSMIALAWTTTQKPLKCFVANKVKLIKENCKILRDCEIEHKFHYVPTEQNPADLTTRGKNSKELFASKMWHDGPEFLEKKEGEWPNQWKDSPTIPKWLEKAMAEEVVGKEGKTVYKEEDGIQEHVVHLTTATEYFSPGNYESWIPYDSTNSISKLIRYTEKVIRATRKLSGKREWENPIMKKYMAAKPGVEGYEERRKAVLYSLILDHYKDTASRMEHVIPEDLNPMQDQFGLIRHGTRLDKSDLPTDTKLPIILIRDHKLTEMIVRDIHLRNKHIGTEQLVAECRRKYWIPKGRQLARKVINSCTQCRRKNGRTFRYPPIPPLPASRVQRSKPFEHIGIDYFGPIYYKGTHSQRKCWVLICTCVVTRNIHLELVSDNGTVEFILAMRRFFSRRGTPKTVTLDNAKTFKLGEKIFNNDIKEMAEENDTFTNFMDQHPMEWKFITPLSPWKGGVYERIIGIVKKLLYSSGDTGQFNYVQLFTVITEIEGIVNSRPISHNPENFVEGPVVRPADFISPEVKLGVVHDNGKIEMADAGVTEKIARSHMAAMNEHMTELWKKWEDSYLTQLKISHNRRQQYTVTPPKIGQVVIMEEKLKARHKWPLARITEIHPNELGQIRTVTIKCNGKEIKRSVNQLIPLEMEFESPATMAVPTTKEHSSKNTEPTTKSQDAEPDKRREKSKSTTPANSHNPNVRNKIESNDGSEASSDQLRTRPFLSRKAKKGINYCEVAEDQNQKVKVNSENEERRTSEYGSNSTEEMAGRNKPHSHSLGAGSVAN</sequence>
<keyword evidence="4" id="KW-1185">Reference proteome</keyword>
<dbReference type="HOGENOM" id="CLU_000526_0_1_1"/>
<dbReference type="InterPro" id="IPR036397">
    <property type="entry name" value="RNaseH_sf"/>
</dbReference>
<reference evidence="4" key="1">
    <citation type="submission" date="2011-07" db="EMBL/GenBank/DDBJ databases">
        <authorList>
            <consortium name="Caenorhabditis brenneri Sequencing and Analysis Consortium"/>
            <person name="Wilson R.K."/>
        </authorList>
    </citation>
    <scope>NUCLEOTIDE SEQUENCE [LARGE SCALE GENOMIC DNA]</scope>
    <source>
        <strain evidence="4">PB2801</strain>
    </source>
</reference>
<dbReference type="PROSITE" id="PS50994">
    <property type="entry name" value="INTEGRASE"/>
    <property type="match status" value="1"/>
</dbReference>
<dbReference type="Pfam" id="PF05380">
    <property type="entry name" value="Peptidase_A17"/>
    <property type="match status" value="1"/>
</dbReference>
<dbReference type="PANTHER" id="PTHR47331:SF4">
    <property type="entry name" value="PEPTIDASE S1 DOMAIN-CONTAINING PROTEIN"/>
    <property type="match status" value="1"/>
</dbReference>